<sequence length="189" mass="21356">MNEIILEDEEEGRLAIESLISNEQNNQFNVFDSKLCIVGHFITEGPIDFPTMQQTLVALWKPGKEKFCRRLFDTPKHEIVKPYGVWMKVPLRRKTKLIGERWLRNGVEDDGWNSNKFGMGGSSQRESFTPQYQGFNNTGVNFGSDSGVTKKDGAIPGNSNKSVIVDMVNDVPTSKNSVTVLESKKKKDR</sequence>
<organism evidence="1 2">
    <name type="scientific">Heracleum sosnowskyi</name>
    <dbReference type="NCBI Taxonomy" id="360622"/>
    <lineage>
        <taxon>Eukaryota</taxon>
        <taxon>Viridiplantae</taxon>
        <taxon>Streptophyta</taxon>
        <taxon>Embryophyta</taxon>
        <taxon>Tracheophyta</taxon>
        <taxon>Spermatophyta</taxon>
        <taxon>Magnoliopsida</taxon>
        <taxon>eudicotyledons</taxon>
        <taxon>Gunneridae</taxon>
        <taxon>Pentapetalae</taxon>
        <taxon>asterids</taxon>
        <taxon>campanulids</taxon>
        <taxon>Apiales</taxon>
        <taxon>Apiaceae</taxon>
        <taxon>Apioideae</taxon>
        <taxon>apioid superclade</taxon>
        <taxon>Tordylieae</taxon>
        <taxon>Tordyliinae</taxon>
        <taxon>Heracleum</taxon>
    </lineage>
</organism>
<keyword evidence="2" id="KW-1185">Reference proteome</keyword>
<gene>
    <name evidence="1" type="ORF">POM88_036589</name>
</gene>
<protein>
    <recommendedName>
        <fullName evidence="3">DUF4283 domain-containing protein</fullName>
    </recommendedName>
</protein>
<comment type="caution">
    <text evidence="1">The sequence shown here is derived from an EMBL/GenBank/DDBJ whole genome shotgun (WGS) entry which is preliminary data.</text>
</comment>
<evidence type="ECO:0008006" key="3">
    <source>
        <dbReference type="Google" id="ProtNLM"/>
    </source>
</evidence>
<dbReference type="Proteomes" id="UP001237642">
    <property type="component" value="Unassembled WGS sequence"/>
</dbReference>
<dbReference type="AlphaFoldDB" id="A0AAD8HQH4"/>
<accession>A0AAD8HQH4</accession>
<reference evidence="1" key="2">
    <citation type="submission" date="2023-05" db="EMBL/GenBank/DDBJ databases">
        <authorList>
            <person name="Schelkunov M.I."/>
        </authorList>
    </citation>
    <scope>NUCLEOTIDE SEQUENCE</scope>
    <source>
        <strain evidence="1">Hsosn_3</strain>
        <tissue evidence="1">Leaf</tissue>
    </source>
</reference>
<reference evidence="1" key="1">
    <citation type="submission" date="2023-02" db="EMBL/GenBank/DDBJ databases">
        <title>Genome of toxic invasive species Heracleum sosnowskyi carries increased number of genes despite the absence of recent whole-genome duplications.</title>
        <authorList>
            <person name="Schelkunov M."/>
            <person name="Shtratnikova V."/>
            <person name="Makarenko M."/>
            <person name="Klepikova A."/>
            <person name="Omelchenko D."/>
            <person name="Novikova G."/>
            <person name="Obukhova E."/>
            <person name="Bogdanov V."/>
            <person name="Penin A."/>
            <person name="Logacheva M."/>
        </authorList>
    </citation>
    <scope>NUCLEOTIDE SEQUENCE</scope>
    <source>
        <strain evidence="1">Hsosn_3</strain>
        <tissue evidence="1">Leaf</tissue>
    </source>
</reference>
<evidence type="ECO:0000313" key="2">
    <source>
        <dbReference type="Proteomes" id="UP001237642"/>
    </source>
</evidence>
<dbReference type="EMBL" id="JAUIZM010000008">
    <property type="protein sequence ID" value="KAK1370497.1"/>
    <property type="molecule type" value="Genomic_DNA"/>
</dbReference>
<proteinExistence type="predicted"/>
<evidence type="ECO:0000313" key="1">
    <source>
        <dbReference type="EMBL" id="KAK1370497.1"/>
    </source>
</evidence>
<name>A0AAD8HQH4_9APIA</name>